<feature type="compositionally biased region" description="Polar residues" evidence="2">
    <location>
        <begin position="215"/>
        <end position="230"/>
    </location>
</feature>
<organism evidence="3 4">
    <name type="scientific">Momordica charantia</name>
    <name type="common">Bitter gourd</name>
    <name type="synonym">Balsam pear</name>
    <dbReference type="NCBI Taxonomy" id="3673"/>
    <lineage>
        <taxon>Eukaryota</taxon>
        <taxon>Viridiplantae</taxon>
        <taxon>Streptophyta</taxon>
        <taxon>Embryophyta</taxon>
        <taxon>Tracheophyta</taxon>
        <taxon>Spermatophyta</taxon>
        <taxon>Magnoliopsida</taxon>
        <taxon>eudicotyledons</taxon>
        <taxon>Gunneridae</taxon>
        <taxon>Pentapetalae</taxon>
        <taxon>rosids</taxon>
        <taxon>fabids</taxon>
        <taxon>Cucurbitales</taxon>
        <taxon>Cucurbitaceae</taxon>
        <taxon>Momordiceae</taxon>
        <taxon>Momordica</taxon>
    </lineage>
</organism>
<dbReference type="KEGG" id="mcha:111021029"/>
<dbReference type="Proteomes" id="UP000504603">
    <property type="component" value="Unplaced"/>
</dbReference>
<dbReference type="GeneID" id="111021029"/>
<keyword evidence="1" id="KW-0175">Coiled coil</keyword>
<sequence>MEEFNAELKNISDEIHERVIEELNIELKKIRDEIQEQVMEVQNVELKKMRQDIDNIQKQVMKILNVLKNIVTVGGTSQPNNLVEPYNNSSPRVDPPLCQSKEGFPQHSSSHDAQLSKKGQQVPTNCQVEFTFKDEQTPKVNYSDNLKGEEKENVTQRWGKAIEQLPVPLINKEPHPKMNKSSIKRKNKVLAVVSKRKRKYQQGFVAYSPSTVPINSMTLQDDPQTLPNNHSSRRQLKRESFHSIPTSYTELLSQLFQGNL</sequence>
<dbReference type="RefSeq" id="XP_022153553.1">
    <property type="nucleotide sequence ID" value="XM_022297861.1"/>
</dbReference>
<dbReference type="AlphaFoldDB" id="A0A6J1DHS7"/>
<evidence type="ECO:0000313" key="4">
    <source>
        <dbReference type="RefSeq" id="XP_022153553.1"/>
    </source>
</evidence>
<evidence type="ECO:0000256" key="2">
    <source>
        <dbReference type="SAM" id="MobiDB-lite"/>
    </source>
</evidence>
<name>A0A6J1DHS7_MOMCH</name>
<feature type="region of interest" description="Disordered" evidence="2">
    <location>
        <begin position="215"/>
        <end position="240"/>
    </location>
</feature>
<feature type="compositionally biased region" description="Polar residues" evidence="2">
    <location>
        <begin position="77"/>
        <end position="91"/>
    </location>
</feature>
<feature type="region of interest" description="Disordered" evidence="2">
    <location>
        <begin position="77"/>
        <end position="120"/>
    </location>
</feature>
<accession>A0A6J1DHS7</accession>
<evidence type="ECO:0000256" key="1">
    <source>
        <dbReference type="SAM" id="Coils"/>
    </source>
</evidence>
<keyword evidence="3" id="KW-1185">Reference proteome</keyword>
<feature type="compositionally biased region" description="Polar residues" evidence="2">
    <location>
        <begin position="106"/>
        <end position="120"/>
    </location>
</feature>
<proteinExistence type="predicted"/>
<evidence type="ECO:0000313" key="3">
    <source>
        <dbReference type="Proteomes" id="UP000504603"/>
    </source>
</evidence>
<feature type="coiled-coil region" evidence="1">
    <location>
        <begin position="13"/>
        <end position="66"/>
    </location>
</feature>
<protein>
    <submittedName>
        <fullName evidence="4">Uncharacterized protein LOC111021029</fullName>
    </submittedName>
</protein>
<gene>
    <name evidence="4" type="primary">LOC111021029</name>
</gene>
<reference evidence="4" key="1">
    <citation type="submission" date="2025-08" db="UniProtKB">
        <authorList>
            <consortium name="RefSeq"/>
        </authorList>
    </citation>
    <scope>IDENTIFICATION</scope>
    <source>
        <strain evidence="4">OHB3-1</strain>
    </source>
</reference>